<evidence type="ECO:0000313" key="2">
    <source>
        <dbReference type="Proteomes" id="UP001597453"/>
    </source>
</evidence>
<organism evidence="1 2">
    <name type="scientific">Gulosibacter bifidus</name>
    <dbReference type="NCBI Taxonomy" id="272239"/>
    <lineage>
        <taxon>Bacteria</taxon>
        <taxon>Bacillati</taxon>
        <taxon>Actinomycetota</taxon>
        <taxon>Actinomycetes</taxon>
        <taxon>Micrococcales</taxon>
        <taxon>Microbacteriaceae</taxon>
        <taxon>Gulosibacter</taxon>
    </lineage>
</organism>
<comment type="caution">
    <text evidence="1">The sequence shown here is derived from an EMBL/GenBank/DDBJ whole genome shotgun (WGS) entry which is preliminary data.</text>
</comment>
<dbReference type="EMBL" id="JBHUNF010000002">
    <property type="protein sequence ID" value="MFD2674577.1"/>
    <property type="molecule type" value="Genomic_DNA"/>
</dbReference>
<gene>
    <name evidence="1" type="ORF">ACFSUQ_04590</name>
</gene>
<name>A0ABW5RKQ9_9MICO</name>
<dbReference type="Proteomes" id="UP001597453">
    <property type="component" value="Unassembled WGS sequence"/>
</dbReference>
<dbReference type="RefSeq" id="WP_159421466.1">
    <property type="nucleotide sequence ID" value="NZ_JBHUNF010000002.1"/>
</dbReference>
<sequence>MVNYSKHWLVASLAAGISLGLVGCVDGHQVNSEATTASSVAVSTPPVQSAFGVRDRANAIVKDMVAQIPKEFRVSDVEEERLEKSKHDLSACNSYANPDPNSWDGSYSYIGSLGVEVRSLEDATAAADLIYENFSHRPGWVMTTRGYDQQGRYPFIESSDGFQVAVDPIAVHDGTFMVTVYAFSPCFYPAESPWPSETEI</sequence>
<proteinExistence type="predicted"/>
<protein>
    <recommendedName>
        <fullName evidence="3">Lipoprotein</fullName>
    </recommendedName>
</protein>
<reference evidence="2" key="1">
    <citation type="journal article" date="2019" name="Int. J. Syst. Evol. Microbiol.">
        <title>The Global Catalogue of Microorganisms (GCM) 10K type strain sequencing project: providing services to taxonomists for standard genome sequencing and annotation.</title>
        <authorList>
            <consortium name="The Broad Institute Genomics Platform"/>
            <consortium name="The Broad Institute Genome Sequencing Center for Infectious Disease"/>
            <person name="Wu L."/>
            <person name="Ma J."/>
        </authorList>
    </citation>
    <scope>NUCLEOTIDE SEQUENCE [LARGE SCALE GENOMIC DNA]</scope>
    <source>
        <strain evidence="2">TISTR 1511</strain>
    </source>
</reference>
<evidence type="ECO:0008006" key="3">
    <source>
        <dbReference type="Google" id="ProtNLM"/>
    </source>
</evidence>
<keyword evidence="2" id="KW-1185">Reference proteome</keyword>
<accession>A0ABW5RKQ9</accession>
<evidence type="ECO:0000313" key="1">
    <source>
        <dbReference type="EMBL" id="MFD2674577.1"/>
    </source>
</evidence>
<dbReference type="PROSITE" id="PS51257">
    <property type="entry name" value="PROKAR_LIPOPROTEIN"/>
    <property type="match status" value="1"/>
</dbReference>